<feature type="signal peptide" evidence="2">
    <location>
        <begin position="1"/>
        <end position="20"/>
    </location>
</feature>
<dbReference type="EMBL" id="JAGMVJ010000002">
    <property type="protein sequence ID" value="KAH7093465.1"/>
    <property type="molecule type" value="Genomic_DNA"/>
</dbReference>
<feature type="region of interest" description="Disordered" evidence="1">
    <location>
        <begin position="45"/>
        <end position="79"/>
    </location>
</feature>
<gene>
    <name evidence="3" type="ORF">FB567DRAFT_609962</name>
</gene>
<dbReference type="AlphaFoldDB" id="A0A8K0RFB4"/>
<protein>
    <submittedName>
        <fullName evidence="3">Uncharacterized protein</fullName>
    </submittedName>
</protein>
<dbReference type="Proteomes" id="UP000813461">
    <property type="component" value="Unassembled WGS sequence"/>
</dbReference>
<feature type="chain" id="PRO_5035443870" evidence="2">
    <location>
        <begin position="21"/>
        <end position="397"/>
    </location>
</feature>
<keyword evidence="2" id="KW-0732">Signal</keyword>
<evidence type="ECO:0000256" key="2">
    <source>
        <dbReference type="SAM" id="SignalP"/>
    </source>
</evidence>
<sequence>MRTITLLGLLALQLAVPVLAISEVTDKNCSQVDCGQTEYFRQPNRAATAADPPKPAPRPPPPLPVPARPEPATQPASDALWDKSGAKGCTLGGAMQATDREAGALYMPVRDTAKSAFTQTSDLLKWYWYPFPRERLSESFHDLYQTWGIGWALHDLGISTYTDDYEGGKNIMVNIGHENFDIDLPVDEQWYGVGQRLYRATGASYTFTVNPEEGIIIALNRESPKWAAKDRRPELPDNLLPQLNQFSDVAWVTWKSMIVPPWSPGVQVNSLKYFMAVRITNVETRQILKRALDAYHWELSEWPGHSFERIWPETKAILGSPNVQGFAYFLIQHKAELGNMFIDKIQVFKGETKNGEPCILMHLRQPLGQPGDADEVNVKKRTEDGNTVREHTFRARL</sequence>
<comment type="caution">
    <text evidence="3">The sequence shown here is derived from an EMBL/GenBank/DDBJ whole genome shotgun (WGS) entry which is preliminary data.</text>
</comment>
<evidence type="ECO:0000256" key="1">
    <source>
        <dbReference type="SAM" id="MobiDB-lite"/>
    </source>
</evidence>
<reference evidence="3" key="1">
    <citation type="journal article" date="2021" name="Nat. Commun.">
        <title>Genetic determinants of endophytism in the Arabidopsis root mycobiome.</title>
        <authorList>
            <person name="Mesny F."/>
            <person name="Miyauchi S."/>
            <person name="Thiergart T."/>
            <person name="Pickel B."/>
            <person name="Atanasova L."/>
            <person name="Karlsson M."/>
            <person name="Huettel B."/>
            <person name="Barry K.W."/>
            <person name="Haridas S."/>
            <person name="Chen C."/>
            <person name="Bauer D."/>
            <person name="Andreopoulos W."/>
            <person name="Pangilinan J."/>
            <person name="LaButti K."/>
            <person name="Riley R."/>
            <person name="Lipzen A."/>
            <person name="Clum A."/>
            <person name="Drula E."/>
            <person name="Henrissat B."/>
            <person name="Kohler A."/>
            <person name="Grigoriev I.V."/>
            <person name="Martin F.M."/>
            <person name="Hacquard S."/>
        </authorList>
    </citation>
    <scope>NUCLEOTIDE SEQUENCE</scope>
    <source>
        <strain evidence="3">MPI-SDFR-AT-0120</strain>
    </source>
</reference>
<feature type="compositionally biased region" description="Pro residues" evidence="1">
    <location>
        <begin position="52"/>
        <end position="69"/>
    </location>
</feature>
<evidence type="ECO:0000313" key="4">
    <source>
        <dbReference type="Proteomes" id="UP000813461"/>
    </source>
</evidence>
<keyword evidence="4" id="KW-1185">Reference proteome</keyword>
<dbReference type="OrthoDB" id="191139at2759"/>
<organism evidence="3 4">
    <name type="scientific">Paraphoma chrysanthemicola</name>
    <dbReference type="NCBI Taxonomy" id="798071"/>
    <lineage>
        <taxon>Eukaryota</taxon>
        <taxon>Fungi</taxon>
        <taxon>Dikarya</taxon>
        <taxon>Ascomycota</taxon>
        <taxon>Pezizomycotina</taxon>
        <taxon>Dothideomycetes</taxon>
        <taxon>Pleosporomycetidae</taxon>
        <taxon>Pleosporales</taxon>
        <taxon>Pleosporineae</taxon>
        <taxon>Phaeosphaeriaceae</taxon>
        <taxon>Paraphoma</taxon>
    </lineage>
</organism>
<evidence type="ECO:0000313" key="3">
    <source>
        <dbReference type="EMBL" id="KAH7093465.1"/>
    </source>
</evidence>
<accession>A0A8K0RFB4</accession>
<proteinExistence type="predicted"/>
<name>A0A8K0RFB4_9PLEO</name>